<dbReference type="OrthoDB" id="6174426at2"/>
<sequence>MGPTSSGGAVVVGVDGSACARGALTWAALMAGRAGMPLTVVRAWSIPTAPRPDCWEPGYVPPLAEYGRAVEQAIADDLAGAGVPPGVRVDCRAEHRAPVEALLAAAEGADLLVVGARGRGRAVGRLLGSVSSSLLKAAPCPVTVVRSGTAPQPEERPDRVEVPGPGPGRREG</sequence>
<dbReference type="Proteomes" id="UP000198857">
    <property type="component" value="Unassembled WGS sequence"/>
</dbReference>
<evidence type="ECO:0000259" key="3">
    <source>
        <dbReference type="Pfam" id="PF00582"/>
    </source>
</evidence>
<accession>A0A1I5JGC0</accession>
<gene>
    <name evidence="4" type="ORF">SAMN05660464_0727</name>
</gene>
<feature type="region of interest" description="Disordered" evidence="2">
    <location>
        <begin position="144"/>
        <end position="172"/>
    </location>
</feature>
<dbReference type="PRINTS" id="PR01438">
    <property type="entry name" value="UNVRSLSTRESS"/>
</dbReference>
<dbReference type="PANTHER" id="PTHR46268:SF6">
    <property type="entry name" value="UNIVERSAL STRESS PROTEIN UP12"/>
    <property type="match status" value="1"/>
</dbReference>
<dbReference type="SUPFAM" id="SSF52402">
    <property type="entry name" value="Adenine nucleotide alpha hydrolases-like"/>
    <property type="match status" value="1"/>
</dbReference>
<dbReference type="STRING" id="1523247.SAMN05660464_0727"/>
<evidence type="ECO:0000313" key="4">
    <source>
        <dbReference type="EMBL" id="SFO71864.1"/>
    </source>
</evidence>
<evidence type="ECO:0000256" key="2">
    <source>
        <dbReference type="SAM" id="MobiDB-lite"/>
    </source>
</evidence>
<dbReference type="EMBL" id="FOWQ01000001">
    <property type="protein sequence ID" value="SFO71864.1"/>
    <property type="molecule type" value="Genomic_DNA"/>
</dbReference>
<protein>
    <submittedName>
        <fullName evidence="4">Nucleotide-binding universal stress protein, UspA family</fullName>
    </submittedName>
</protein>
<feature type="domain" description="UspA" evidence="3">
    <location>
        <begin position="10"/>
        <end position="146"/>
    </location>
</feature>
<reference evidence="5" key="1">
    <citation type="submission" date="2016-10" db="EMBL/GenBank/DDBJ databases">
        <authorList>
            <person name="Varghese N."/>
            <person name="Submissions S."/>
        </authorList>
    </citation>
    <scope>NUCLEOTIDE SEQUENCE [LARGE SCALE GENOMIC DNA]</scope>
    <source>
        <strain evidence="5">DSM 44208</strain>
    </source>
</reference>
<evidence type="ECO:0000256" key="1">
    <source>
        <dbReference type="ARBA" id="ARBA00008791"/>
    </source>
</evidence>
<organism evidence="4 5">
    <name type="scientific">Geodermatophilus dictyosporus</name>
    <dbReference type="NCBI Taxonomy" id="1523247"/>
    <lineage>
        <taxon>Bacteria</taxon>
        <taxon>Bacillati</taxon>
        <taxon>Actinomycetota</taxon>
        <taxon>Actinomycetes</taxon>
        <taxon>Geodermatophilales</taxon>
        <taxon>Geodermatophilaceae</taxon>
        <taxon>Geodermatophilus</taxon>
    </lineage>
</organism>
<keyword evidence="5" id="KW-1185">Reference proteome</keyword>
<dbReference type="InterPro" id="IPR006016">
    <property type="entry name" value="UspA"/>
</dbReference>
<name>A0A1I5JGC0_9ACTN</name>
<dbReference type="AlphaFoldDB" id="A0A1I5JGC0"/>
<dbReference type="PANTHER" id="PTHR46268">
    <property type="entry name" value="STRESS RESPONSE PROTEIN NHAX"/>
    <property type="match status" value="1"/>
</dbReference>
<dbReference type="RefSeq" id="WP_091106869.1">
    <property type="nucleotide sequence ID" value="NZ_FOWQ01000001.1"/>
</dbReference>
<dbReference type="Gene3D" id="3.40.50.620">
    <property type="entry name" value="HUPs"/>
    <property type="match status" value="1"/>
</dbReference>
<dbReference type="InterPro" id="IPR006015">
    <property type="entry name" value="Universal_stress_UspA"/>
</dbReference>
<proteinExistence type="inferred from homology"/>
<evidence type="ECO:0000313" key="5">
    <source>
        <dbReference type="Proteomes" id="UP000198857"/>
    </source>
</evidence>
<dbReference type="Pfam" id="PF00582">
    <property type="entry name" value="Usp"/>
    <property type="match status" value="1"/>
</dbReference>
<comment type="similarity">
    <text evidence="1">Belongs to the universal stress protein A family.</text>
</comment>
<dbReference type="InterPro" id="IPR014729">
    <property type="entry name" value="Rossmann-like_a/b/a_fold"/>
</dbReference>